<evidence type="ECO:0000313" key="4">
    <source>
        <dbReference type="Proteomes" id="UP001162156"/>
    </source>
</evidence>
<gene>
    <name evidence="3" type="ORF">NQ314_000383</name>
</gene>
<name>A0AAV8ZU99_9CUCU</name>
<dbReference type="Proteomes" id="UP001162156">
    <property type="component" value="Unassembled WGS sequence"/>
</dbReference>
<organism evidence="3 4">
    <name type="scientific">Rhamnusium bicolor</name>
    <dbReference type="NCBI Taxonomy" id="1586634"/>
    <lineage>
        <taxon>Eukaryota</taxon>
        <taxon>Metazoa</taxon>
        <taxon>Ecdysozoa</taxon>
        <taxon>Arthropoda</taxon>
        <taxon>Hexapoda</taxon>
        <taxon>Insecta</taxon>
        <taxon>Pterygota</taxon>
        <taxon>Neoptera</taxon>
        <taxon>Endopterygota</taxon>
        <taxon>Coleoptera</taxon>
        <taxon>Polyphaga</taxon>
        <taxon>Cucujiformia</taxon>
        <taxon>Chrysomeloidea</taxon>
        <taxon>Cerambycidae</taxon>
        <taxon>Lepturinae</taxon>
        <taxon>Rhagiini</taxon>
        <taxon>Rhamnusium</taxon>
    </lineage>
</organism>
<feature type="compositionally biased region" description="Polar residues" evidence="2">
    <location>
        <begin position="27"/>
        <end position="38"/>
    </location>
</feature>
<keyword evidence="4" id="KW-1185">Reference proteome</keyword>
<sequence length="234" mass="26484">MDKQGTTDLPQTQVNYNGQTFYQGTHTQEQVSHNQGQGRYNAEHGSGYGQGTHQTHGVYNNVQRPQSQGQAQGTYNHGQNIYSNQGFGNYIPVTPKPTQVTNNPRGQIGIVDRPVYTQINQENKRQNTDDQNLQRIDYVDVFDPDEQKNFAFRSTTPRSLEKSWPPPFPSTDLNADYVFEYDDGEPVTLKPENVFYADKKKKTVCVKGDFHCTANTCVSKTMVCDGHRVSQPKK</sequence>
<dbReference type="AlphaFoldDB" id="A0AAV8ZU99"/>
<evidence type="ECO:0000313" key="3">
    <source>
        <dbReference type="EMBL" id="KAJ8972157.1"/>
    </source>
</evidence>
<proteinExistence type="predicted"/>
<protein>
    <submittedName>
        <fullName evidence="3">Uncharacterized protein</fullName>
    </submittedName>
</protein>
<dbReference type="EMBL" id="JANEYF010000117">
    <property type="protein sequence ID" value="KAJ8972157.1"/>
    <property type="molecule type" value="Genomic_DNA"/>
</dbReference>
<keyword evidence="1" id="KW-1015">Disulfide bond</keyword>
<dbReference type="CDD" id="cd00112">
    <property type="entry name" value="LDLa"/>
    <property type="match status" value="1"/>
</dbReference>
<evidence type="ECO:0000256" key="2">
    <source>
        <dbReference type="SAM" id="MobiDB-lite"/>
    </source>
</evidence>
<feature type="region of interest" description="Disordered" evidence="2">
    <location>
        <begin position="27"/>
        <end position="55"/>
    </location>
</feature>
<evidence type="ECO:0000256" key="1">
    <source>
        <dbReference type="ARBA" id="ARBA00023157"/>
    </source>
</evidence>
<accession>A0AAV8ZU99</accession>
<dbReference type="InterPro" id="IPR002172">
    <property type="entry name" value="LDrepeatLR_classA_rpt"/>
</dbReference>
<comment type="caution">
    <text evidence="3">The sequence shown here is derived from an EMBL/GenBank/DDBJ whole genome shotgun (WGS) entry which is preliminary data.</text>
</comment>
<reference evidence="3" key="1">
    <citation type="journal article" date="2023" name="Insect Mol. Biol.">
        <title>Genome sequencing provides insights into the evolution of gene families encoding plant cell wall-degrading enzymes in longhorned beetles.</title>
        <authorList>
            <person name="Shin N.R."/>
            <person name="Okamura Y."/>
            <person name="Kirsch R."/>
            <person name="Pauchet Y."/>
        </authorList>
    </citation>
    <scope>NUCLEOTIDE SEQUENCE</scope>
    <source>
        <strain evidence="3">RBIC_L_NR</strain>
    </source>
</reference>